<comment type="caution">
    <text evidence="2">The sequence shown here is derived from an EMBL/GenBank/DDBJ whole genome shotgun (WGS) entry which is preliminary data.</text>
</comment>
<gene>
    <name evidence="2" type="ORF">IXC47_08210</name>
</gene>
<dbReference type="EMBL" id="JADOEL010000005">
    <property type="protein sequence ID" value="MBF8177660.1"/>
    <property type="molecule type" value="Genomic_DNA"/>
</dbReference>
<feature type="coiled-coil region" evidence="1">
    <location>
        <begin position="161"/>
        <end position="191"/>
    </location>
</feature>
<reference evidence="2 3" key="1">
    <citation type="submission" date="2020-11" db="EMBL/GenBank/DDBJ databases">
        <title>WGS of Herminiimonas contaminans strain Marseille-Q4544 isolated from planarians Schmidtea mediterranea.</title>
        <authorList>
            <person name="Kangale L."/>
        </authorList>
    </citation>
    <scope>NUCLEOTIDE SEQUENCE [LARGE SCALE GENOMIC DNA]</scope>
    <source>
        <strain evidence="2 3">Marseille-Q4544</strain>
    </source>
</reference>
<dbReference type="Proteomes" id="UP000657372">
    <property type="component" value="Unassembled WGS sequence"/>
</dbReference>
<sequence length="202" mass="23012">MAHADPMSRIPYFMFQDREHGIDHEATEKLGYDVPKMVTFILIAPHGHRGDPMEFIADEFIERKKREANEGRYDSSWVSGFKEGLAAHREGKELPRSGTPLINWERTTKARRETLAKRFPTVEDLAAVPDSSLGDIGLDGRVLRDLAKGDIQAKKDLSPVVKELAEEKEKTRRLEEQMETIMKRLDAAEANTPKRKRETEAA</sequence>
<accession>A0ABS0ES41</accession>
<evidence type="ECO:0000313" key="3">
    <source>
        <dbReference type="Proteomes" id="UP000657372"/>
    </source>
</evidence>
<keyword evidence="1" id="KW-0175">Coiled coil</keyword>
<organism evidence="2 3">
    <name type="scientific">Herminiimonas contaminans</name>
    <dbReference type="NCBI Taxonomy" id="1111140"/>
    <lineage>
        <taxon>Bacteria</taxon>
        <taxon>Pseudomonadati</taxon>
        <taxon>Pseudomonadota</taxon>
        <taxon>Betaproteobacteria</taxon>
        <taxon>Burkholderiales</taxon>
        <taxon>Oxalobacteraceae</taxon>
        <taxon>Herminiimonas</taxon>
    </lineage>
</organism>
<evidence type="ECO:0000256" key="1">
    <source>
        <dbReference type="SAM" id="Coils"/>
    </source>
</evidence>
<dbReference type="RefSeq" id="WP_195875252.1">
    <property type="nucleotide sequence ID" value="NZ_JADOEL010000005.1"/>
</dbReference>
<keyword evidence="3" id="KW-1185">Reference proteome</keyword>
<name>A0ABS0ES41_9BURK</name>
<evidence type="ECO:0000313" key="2">
    <source>
        <dbReference type="EMBL" id="MBF8177660.1"/>
    </source>
</evidence>
<protein>
    <submittedName>
        <fullName evidence="2">Uncharacterized protein</fullName>
    </submittedName>
</protein>
<proteinExistence type="predicted"/>